<proteinExistence type="predicted"/>
<dbReference type="InterPro" id="IPR038883">
    <property type="entry name" value="AN11006-like"/>
</dbReference>
<organism evidence="1 2">
    <name type="scientific">Staphylotrichum tortipilum</name>
    <dbReference type="NCBI Taxonomy" id="2831512"/>
    <lineage>
        <taxon>Eukaryota</taxon>
        <taxon>Fungi</taxon>
        <taxon>Dikarya</taxon>
        <taxon>Ascomycota</taxon>
        <taxon>Pezizomycotina</taxon>
        <taxon>Sordariomycetes</taxon>
        <taxon>Sordariomycetidae</taxon>
        <taxon>Sordariales</taxon>
        <taxon>Chaetomiaceae</taxon>
        <taxon>Staphylotrichum</taxon>
    </lineage>
</organism>
<evidence type="ECO:0000313" key="1">
    <source>
        <dbReference type="EMBL" id="KAK3901360.1"/>
    </source>
</evidence>
<dbReference type="PANTHER" id="PTHR42085">
    <property type="entry name" value="F-BOX DOMAIN-CONTAINING PROTEIN"/>
    <property type="match status" value="1"/>
</dbReference>
<keyword evidence="2" id="KW-1185">Reference proteome</keyword>
<comment type="caution">
    <text evidence="1">The sequence shown here is derived from an EMBL/GenBank/DDBJ whole genome shotgun (WGS) entry which is preliminary data.</text>
</comment>
<name>A0AAN6MI87_9PEZI</name>
<accession>A0AAN6MI87</accession>
<protein>
    <submittedName>
        <fullName evidence="1">Uncharacterized protein</fullName>
    </submittedName>
</protein>
<reference evidence="1" key="2">
    <citation type="submission" date="2023-05" db="EMBL/GenBank/DDBJ databases">
        <authorList>
            <consortium name="Lawrence Berkeley National Laboratory"/>
            <person name="Steindorff A."/>
            <person name="Hensen N."/>
            <person name="Bonometti L."/>
            <person name="Westerberg I."/>
            <person name="Brannstrom I.O."/>
            <person name="Guillou S."/>
            <person name="Cros-Aarteil S."/>
            <person name="Calhoun S."/>
            <person name="Haridas S."/>
            <person name="Kuo A."/>
            <person name="Mondo S."/>
            <person name="Pangilinan J."/>
            <person name="Riley R."/>
            <person name="Labutti K."/>
            <person name="Andreopoulos B."/>
            <person name="Lipzen A."/>
            <person name="Chen C."/>
            <person name="Yanf M."/>
            <person name="Daum C."/>
            <person name="Ng V."/>
            <person name="Clum A."/>
            <person name="Ohm R."/>
            <person name="Martin F."/>
            <person name="Silar P."/>
            <person name="Natvig D."/>
            <person name="Lalanne C."/>
            <person name="Gautier V."/>
            <person name="Ament-Velasquez S.L."/>
            <person name="Kruys A."/>
            <person name="Hutchinson M.I."/>
            <person name="Powell A.J."/>
            <person name="Barry K."/>
            <person name="Miller A.N."/>
            <person name="Grigoriev I.V."/>
            <person name="Debuchy R."/>
            <person name="Gladieux P."/>
            <person name="Thoren M.H."/>
            <person name="Johannesson H."/>
        </authorList>
    </citation>
    <scope>NUCLEOTIDE SEQUENCE</scope>
    <source>
        <strain evidence="1">CBS 103.79</strain>
    </source>
</reference>
<gene>
    <name evidence="1" type="ORF">C8A05DRAFT_44989</name>
</gene>
<sequence length="590" mass="66440">MATPPSDPPLPGILRLSPALRRRIYVLVGLGHGYNRFGQTAPEVYNLDGDNGERPPSWSGHCLWFFGLLVSCRTIHDEAAALLYSSNWFVIRYHQRRSLASLCALSPPAVANLINLRIVLNQSSCHEKKKQFEGIGRELVSTCQKEWHWTERYHNPLLRGTSKMAQEVLPQWHAAIACLAPHITPGALELSVVCDFFPDDAGVEAAKVLLSSLRFLPRLKDCHIRLCGGRHAVLEELTHEAILHARGIPPIPRSPLAEPAQGLRLRILQHTDLITPWGEVYWSRGQPGYWFSVSLCNNVSGRGGVCTPPFHHGCQHVQCARNPNPNPSIGCFCRRKHAVASSACRCWHPPTSLFLVCRALRREAELVFYGQNRFIVLDGSSPDNPAEWWPAGAYPHKRFAASHFLRTVMPQHCLPHLRFLELVFNPSVPGEWSGEGEAVMCDWMQTAAWMSRRLAIPALTIRVVMAKGELFSQPVPQGQLTQGQTEEVVARYRRIVEPLPLLGAGREGDGDGLGRFYVEMPWPWHPPPGLLGRTPWEPVPWEPELKEELERLSMGERYESVCTSERRAAQSTWFRVYGQWRGPNVAVAYQ</sequence>
<dbReference type="EMBL" id="MU855586">
    <property type="protein sequence ID" value="KAK3901360.1"/>
    <property type="molecule type" value="Genomic_DNA"/>
</dbReference>
<reference evidence="1" key="1">
    <citation type="journal article" date="2023" name="Mol. Phylogenet. Evol.">
        <title>Genome-scale phylogeny and comparative genomics of the fungal order Sordariales.</title>
        <authorList>
            <person name="Hensen N."/>
            <person name="Bonometti L."/>
            <person name="Westerberg I."/>
            <person name="Brannstrom I.O."/>
            <person name="Guillou S."/>
            <person name="Cros-Aarteil S."/>
            <person name="Calhoun S."/>
            <person name="Haridas S."/>
            <person name="Kuo A."/>
            <person name="Mondo S."/>
            <person name="Pangilinan J."/>
            <person name="Riley R."/>
            <person name="LaButti K."/>
            <person name="Andreopoulos B."/>
            <person name="Lipzen A."/>
            <person name="Chen C."/>
            <person name="Yan M."/>
            <person name="Daum C."/>
            <person name="Ng V."/>
            <person name="Clum A."/>
            <person name="Steindorff A."/>
            <person name="Ohm R.A."/>
            <person name="Martin F."/>
            <person name="Silar P."/>
            <person name="Natvig D.O."/>
            <person name="Lalanne C."/>
            <person name="Gautier V."/>
            <person name="Ament-Velasquez S.L."/>
            <person name="Kruys A."/>
            <person name="Hutchinson M.I."/>
            <person name="Powell A.J."/>
            <person name="Barry K."/>
            <person name="Miller A.N."/>
            <person name="Grigoriev I.V."/>
            <person name="Debuchy R."/>
            <person name="Gladieux P."/>
            <person name="Hiltunen Thoren M."/>
            <person name="Johannesson H."/>
        </authorList>
    </citation>
    <scope>NUCLEOTIDE SEQUENCE</scope>
    <source>
        <strain evidence="1">CBS 103.79</strain>
    </source>
</reference>
<dbReference type="Proteomes" id="UP001303889">
    <property type="component" value="Unassembled WGS sequence"/>
</dbReference>
<evidence type="ECO:0000313" key="2">
    <source>
        <dbReference type="Proteomes" id="UP001303889"/>
    </source>
</evidence>
<dbReference type="AlphaFoldDB" id="A0AAN6MI87"/>
<dbReference type="PANTHER" id="PTHR42085:SF2">
    <property type="entry name" value="F-BOX DOMAIN-CONTAINING PROTEIN"/>
    <property type="match status" value="1"/>
</dbReference>